<accession>U1PHT8</accession>
<evidence type="ECO:0000313" key="1">
    <source>
        <dbReference type="EMBL" id="ERG91731.1"/>
    </source>
</evidence>
<evidence type="ECO:0000313" key="2">
    <source>
        <dbReference type="Proteomes" id="UP000030649"/>
    </source>
</evidence>
<dbReference type="Proteomes" id="UP000030649">
    <property type="component" value="Unassembled WGS sequence"/>
</dbReference>
<gene>
    <name evidence="1" type="ORF">J07HQW1_01765</name>
</gene>
<proteinExistence type="predicted"/>
<dbReference type="AlphaFoldDB" id="U1PHT8"/>
<reference evidence="1 2" key="1">
    <citation type="journal article" date="2013" name="PLoS ONE">
        <title>Assembly-driven community genomics of a hypersaline microbial ecosystem.</title>
        <authorList>
            <person name="Podell S."/>
            <person name="Ugalde J.A."/>
            <person name="Narasingarao P."/>
            <person name="Banfield J.F."/>
            <person name="Heidelberg K.B."/>
            <person name="Allen E.E."/>
        </authorList>
    </citation>
    <scope>NUCLEOTIDE SEQUENCE [LARGE SCALE GENOMIC DNA]</scope>
    <source>
        <strain evidence="2">J07HQW1</strain>
    </source>
</reference>
<organism evidence="1 2">
    <name type="scientific">Haloquadratum walsbyi J07HQW1</name>
    <dbReference type="NCBI Taxonomy" id="1238424"/>
    <lineage>
        <taxon>Archaea</taxon>
        <taxon>Methanobacteriati</taxon>
        <taxon>Methanobacteriota</taxon>
        <taxon>Stenosarchaea group</taxon>
        <taxon>Halobacteria</taxon>
        <taxon>Halobacteriales</taxon>
        <taxon>Haloferacaceae</taxon>
        <taxon>Haloquadratum</taxon>
    </lineage>
</organism>
<dbReference type="EMBL" id="KE356560">
    <property type="protein sequence ID" value="ERG91731.1"/>
    <property type="molecule type" value="Genomic_DNA"/>
</dbReference>
<dbReference type="STRING" id="1238424.J07HQW1_01765"/>
<sequence>MDLNLTVTHRQSRENYYYVVNNSRWQSDHCVSPNPHNLLHLECPVTRSAPQTEITFPTTDKRIRVMPYGEQRS</sequence>
<name>U1PHT8_9EURY</name>
<dbReference type="HOGENOM" id="CLU_2695679_0_0_2"/>
<protein>
    <submittedName>
        <fullName evidence="1">Uncharacterized protein</fullName>
    </submittedName>
</protein>